<organism evidence="2">
    <name type="scientific">uncultured organism</name>
    <dbReference type="NCBI Taxonomy" id="155900"/>
    <lineage>
        <taxon>unclassified sequences</taxon>
        <taxon>environmental samples</taxon>
    </lineage>
</organism>
<evidence type="ECO:0008006" key="3">
    <source>
        <dbReference type="Google" id="ProtNLM"/>
    </source>
</evidence>
<dbReference type="InterPro" id="IPR023614">
    <property type="entry name" value="Porin_dom_sf"/>
</dbReference>
<dbReference type="AlphaFoldDB" id="A0A5B8RDH5"/>
<dbReference type="Gene3D" id="2.40.160.10">
    <property type="entry name" value="Porin"/>
    <property type="match status" value="2"/>
</dbReference>
<dbReference type="EMBL" id="MN079158">
    <property type="protein sequence ID" value="QEA06641.1"/>
    <property type="molecule type" value="Genomic_DNA"/>
</dbReference>
<name>A0A5B8RDH5_9ZZZZ</name>
<sequence>MRQDAFHNSRGAAMRRHCRCSVLLGVSVALVAGTAVARDGGDGPPTFRDRFVQQVVKGTQLNGQLGIYDFRRFHDTNRPYPNIDDPDDDFDTRSNAFGGSVSARTGILYGLSAGFGVSFAEPIYDYDNPNANLVGPDEGLHAITEGYLQYNMPGLRLRGGRQLINTPFANTDQFTFIPRSFSGASVAIRPLEMAGGGDDASGAQARRDEEASARVAPPDYANNQYMPFKFDAPVDSRPTWQVYAARMTRYESRFSDEFTTDNRYIEDTSGLFAAGTTIRQNTADGDYIGQLWHYTFFDTARMQYVEAGYQMPTVMAGTDWGGFEPYIRVQYAREEETGRAGVGDIDADVYGLKLGVHSRRVSAALVGHYSPQHEGSFRDGGLVHPYSDLSGVFYTDTMNDGVDGLGPGYGIGGRLDVTFSDGVDLFTRYVYYEAKRGQSHAFYSYDGDRGYAAGVPIVEDQNSWGWDTGITFDLGAFSPQLEGLKVQNVLGITDFDGAERFYDNRLRLFYQF</sequence>
<evidence type="ECO:0000256" key="1">
    <source>
        <dbReference type="SAM" id="MobiDB-lite"/>
    </source>
</evidence>
<reference evidence="2" key="1">
    <citation type="submission" date="2019-06" db="EMBL/GenBank/DDBJ databases">
        <authorList>
            <person name="Murdoch R.W."/>
            <person name="Fathepure B."/>
        </authorList>
    </citation>
    <scope>NUCLEOTIDE SEQUENCE</scope>
</reference>
<proteinExistence type="predicted"/>
<feature type="region of interest" description="Disordered" evidence="1">
    <location>
        <begin position="195"/>
        <end position="218"/>
    </location>
</feature>
<accession>A0A5B8RDH5</accession>
<protein>
    <recommendedName>
        <fullName evidence="3">Outer membrane porin, OprD family</fullName>
    </recommendedName>
</protein>
<gene>
    <name evidence="2" type="ORF">KBTEX_02981</name>
</gene>
<evidence type="ECO:0000313" key="2">
    <source>
        <dbReference type="EMBL" id="QEA06641.1"/>
    </source>
</evidence>